<keyword evidence="4" id="KW-1185">Reference proteome</keyword>
<dbReference type="InterPro" id="IPR000014">
    <property type="entry name" value="PAS"/>
</dbReference>
<gene>
    <name evidence="3" type="ORF">TRFO_24542</name>
</gene>
<dbReference type="EMBL" id="MLAK01000700">
    <property type="protein sequence ID" value="OHT07353.1"/>
    <property type="molecule type" value="Genomic_DNA"/>
</dbReference>
<sequence length="555" mass="63842">MFPVEDNSNTSTDKSLMKIFLQRNYLSFTTITVIYELILICIVACSVILYISTESLTKKHLNQTLNEGNISLRYGEAALIVSSSLTATILSSTNHLKADTVSLITSRTIKYFANHVFTQHNYSNSLYEFSMCFRSIVNDSNYAALIYDTTYINLMKNIYDSVLINSITISHEENAHLNYHIRIQMVSNIFAINLVILLIEIVLLVCIMKILNIIENCLKIYLKLLIDGTNTTASSLEKITQIIDSKTRNILDFINYPTSLVDRNGIIIYVNHYWIVNFKMKPEFIIGQNIDKFLEDIPENKVKIYPLPEMHSIYVIETSKEDIENEEKLNELINEVKHIRSSIIPKQFIDKEPGRYNVGLLIICSLIIEPVSFDELSSDDWSSDYETFLSYFYQQCDEFDDINIIQTSGRELTLLVGVSGKYISKYLTLKTLILISDTLRYIHESEWCGGGFSMCSVITCSHKSEFVIHCNKATTIDMFGSAFSKQMNLRKFIEPNSIIVCKNIINQIKGQECGFDFKKIQPGVYNFILNEPDDEEMNLELSKYPKPHMNSSYYY</sequence>
<feature type="domain" description="PAS" evidence="2">
    <location>
        <begin position="260"/>
        <end position="312"/>
    </location>
</feature>
<proteinExistence type="predicted"/>
<keyword evidence="1" id="KW-0472">Membrane</keyword>
<dbReference type="Proteomes" id="UP000179807">
    <property type="component" value="Unassembled WGS sequence"/>
</dbReference>
<accession>A0A1J4K799</accession>
<reference evidence="3" key="1">
    <citation type="submission" date="2016-10" db="EMBL/GenBank/DDBJ databases">
        <authorList>
            <person name="Benchimol M."/>
            <person name="Almeida L.G."/>
            <person name="Vasconcelos A.T."/>
            <person name="Perreira-Neves A."/>
            <person name="Rosa I.A."/>
            <person name="Tasca T."/>
            <person name="Bogo M.R."/>
            <person name="de Souza W."/>
        </authorList>
    </citation>
    <scope>NUCLEOTIDE SEQUENCE [LARGE SCALE GENOMIC DNA]</scope>
    <source>
        <strain evidence="3">K</strain>
    </source>
</reference>
<protein>
    <recommendedName>
        <fullName evidence="2">PAS domain-containing protein</fullName>
    </recommendedName>
</protein>
<organism evidence="3 4">
    <name type="scientific">Tritrichomonas foetus</name>
    <dbReference type="NCBI Taxonomy" id="1144522"/>
    <lineage>
        <taxon>Eukaryota</taxon>
        <taxon>Metamonada</taxon>
        <taxon>Parabasalia</taxon>
        <taxon>Tritrichomonadida</taxon>
        <taxon>Tritrichomonadidae</taxon>
        <taxon>Tritrichomonas</taxon>
    </lineage>
</organism>
<feature type="transmembrane region" description="Helical" evidence="1">
    <location>
        <begin position="189"/>
        <end position="211"/>
    </location>
</feature>
<feature type="transmembrane region" description="Helical" evidence="1">
    <location>
        <begin position="25"/>
        <end position="51"/>
    </location>
</feature>
<evidence type="ECO:0000256" key="1">
    <source>
        <dbReference type="SAM" id="Phobius"/>
    </source>
</evidence>
<evidence type="ECO:0000313" key="4">
    <source>
        <dbReference type="Proteomes" id="UP000179807"/>
    </source>
</evidence>
<dbReference type="SUPFAM" id="SSF55785">
    <property type="entry name" value="PYP-like sensor domain (PAS domain)"/>
    <property type="match status" value="1"/>
</dbReference>
<evidence type="ECO:0000259" key="2">
    <source>
        <dbReference type="Pfam" id="PF13426"/>
    </source>
</evidence>
<keyword evidence="1" id="KW-0812">Transmembrane</keyword>
<keyword evidence="1" id="KW-1133">Transmembrane helix</keyword>
<dbReference type="AlphaFoldDB" id="A0A1J4K799"/>
<evidence type="ECO:0000313" key="3">
    <source>
        <dbReference type="EMBL" id="OHT07353.1"/>
    </source>
</evidence>
<dbReference type="InterPro" id="IPR035965">
    <property type="entry name" value="PAS-like_dom_sf"/>
</dbReference>
<dbReference type="RefSeq" id="XP_068360489.1">
    <property type="nucleotide sequence ID" value="XM_068503807.1"/>
</dbReference>
<dbReference type="Pfam" id="PF13426">
    <property type="entry name" value="PAS_9"/>
    <property type="match status" value="1"/>
</dbReference>
<dbReference type="GeneID" id="94838511"/>
<name>A0A1J4K799_9EUKA</name>
<comment type="caution">
    <text evidence="3">The sequence shown here is derived from an EMBL/GenBank/DDBJ whole genome shotgun (WGS) entry which is preliminary data.</text>
</comment>
<dbReference type="VEuPathDB" id="TrichDB:TRFO_24542"/>